<sequence length="436" mass="51109">MSLIGWNCRGLATLRAVEFFKELVQQWIQERLDRGLANQQWQNMFPDAKIRVWDVSSKGMLRRLRSRRDFYGVQQYNEERDKYLRLLEKREIFWSQRAKQFWLKNGDQNSRFFHSFANGRRKQNQLKGLRNANGEWTDDDKEMQNIVVNYFEDLEVVNHVTEEQNEMLIQPILKEEVKAAIFSMHPEKSPGEDGLNPAFYQTYWNIVGDDVYKFCGNFFETGVMQNEVNRTVVCLIPKIKNPQGVMDLRPISLCNVLVRTLSKVLANRLKRCLPTLISINQSAFVEGRLLSDNALVAFEINHYIRRKTQGKYGYPGLKIDISKAYDRLEWNFLEGMLGKYGFHQMWISRVMTCIRTVTYSFLQKGEVFGQLNPERGIRQGDPISPYLYILCAEGLSSMIRRNEEVGLIHGVKLLMELQGCLIFYLQMTAIYSLRQQ</sequence>
<dbReference type="PROSITE" id="PS50878">
    <property type="entry name" value="RT_POL"/>
    <property type="match status" value="1"/>
</dbReference>
<evidence type="ECO:0000313" key="3">
    <source>
        <dbReference type="Proteomes" id="UP000077755"/>
    </source>
</evidence>
<evidence type="ECO:0000259" key="1">
    <source>
        <dbReference type="PROSITE" id="PS50878"/>
    </source>
</evidence>
<dbReference type="InterPro" id="IPR052343">
    <property type="entry name" value="Retrotransposon-Effector_Assoc"/>
</dbReference>
<name>A0AAF0XWG0_DAUCS</name>
<proteinExistence type="predicted"/>
<dbReference type="SUPFAM" id="SSF56672">
    <property type="entry name" value="DNA/RNA polymerases"/>
    <property type="match status" value="1"/>
</dbReference>
<feature type="domain" description="Reverse transcriptase" evidence="1">
    <location>
        <begin position="217"/>
        <end position="436"/>
    </location>
</feature>
<dbReference type="PANTHER" id="PTHR46890:SF48">
    <property type="entry name" value="RNA-DIRECTED DNA POLYMERASE"/>
    <property type="match status" value="1"/>
</dbReference>
<organism evidence="2 3">
    <name type="scientific">Daucus carota subsp. sativus</name>
    <name type="common">Carrot</name>
    <dbReference type="NCBI Taxonomy" id="79200"/>
    <lineage>
        <taxon>Eukaryota</taxon>
        <taxon>Viridiplantae</taxon>
        <taxon>Streptophyta</taxon>
        <taxon>Embryophyta</taxon>
        <taxon>Tracheophyta</taxon>
        <taxon>Spermatophyta</taxon>
        <taxon>Magnoliopsida</taxon>
        <taxon>eudicotyledons</taxon>
        <taxon>Gunneridae</taxon>
        <taxon>Pentapetalae</taxon>
        <taxon>asterids</taxon>
        <taxon>campanulids</taxon>
        <taxon>Apiales</taxon>
        <taxon>Apiaceae</taxon>
        <taxon>Apioideae</taxon>
        <taxon>Scandiceae</taxon>
        <taxon>Daucinae</taxon>
        <taxon>Daucus</taxon>
        <taxon>Daucus sect. Daucus</taxon>
    </lineage>
</organism>
<protein>
    <recommendedName>
        <fullName evidence="1">Reverse transcriptase domain-containing protein</fullName>
    </recommendedName>
</protein>
<dbReference type="PANTHER" id="PTHR46890">
    <property type="entry name" value="NON-LTR RETROLELEMENT REVERSE TRANSCRIPTASE-LIKE PROTEIN-RELATED"/>
    <property type="match status" value="1"/>
</dbReference>
<dbReference type="EMBL" id="CP093351">
    <property type="protein sequence ID" value="WOH14642.1"/>
    <property type="molecule type" value="Genomic_DNA"/>
</dbReference>
<dbReference type="AlphaFoldDB" id="A0AAF0XWG0"/>
<dbReference type="InterPro" id="IPR000477">
    <property type="entry name" value="RT_dom"/>
</dbReference>
<reference evidence="2" key="2">
    <citation type="submission" date="2022-03" db="EMBL/GenBank/DDBJ databases">
        <title>Draft title - Genomic analysis of global carrot germplasm unveils the trajectory of domestication and the origin of high carotenoid orange carrot.</title>
        <authorList>
            <person name="Iorizzo M."/>
            <person name="Ellison S."/>
            <person name="Senalik D."/>
            <person name="Macko-Podgorni A."/>
            <person name="Grzebelus D."/>
            <person name="Bostan H."/>
            <person name="Rolling W."/>
            <person name="Curaba J."/>
            <person name="Simon P."/>
        </authorList>
    </citation>
    <scope>NUCLEOTIDE SEQUENCE</scope>
    <source>
        <tissue evidence="2">Leaf</tissue>
    </source>
</reference>
<dbReference type="CDD" id="cd01650">
    <property type="entry name" value="RT_nLTR_like"/>
    <property type="match status" value="1"/>
</dbReference>
<accession>A0AAF0XWG0</accession>
<reference evidence="2" key="1">
    <citation type="journal article" date="2016" name="Nat. Genet.">
        <title>A high-quality carrot genome assembly provides new insights into carotenoid accumulation and asterid genome evolution.</title>
        <authorList>
            <person name="Iorizzo M."/>
            <person name="Ellison S."/>
            <person name="Senalik D."/>
            <person name="Zeng P."/>
            <person name="Satapoomin P."/>
            <person name="Huang J."/>
            <person name="Bowman M."/>
            <person name="Iovene M."/>
            <person name="Sanseverino W."/>
            <person name="Cavagnaro P."/>
            <person name="Yildiz M."/>
            <person name="Macko-Podgorni A."/>
            <person name="Moranska E."/>
            <person name="Grzebelus E."/>
            <person name="Grzebelus D."/>
            <person name="Ashrafi H."/>
            <person name="Zheng Z."/>
            <person name="Cheng S."/>
            <person name="Spooner D."/>
            <person name="Van Deynze A."/>
            <person name="Simon P."/>
        </authorList>
    </citation>
    <scope>NUCLEOTIDE SEQUENCE</scope>
    <source>
        <tissue evidence="2">Leaf</tissue>
    </source>
</reference>
<gene>
    <name evidence="2" type="ORF">DCAR_0934162</name>
</gene>
<dbReference type="Proteomes" id="UP000077755">
    <property type="component" value="Chromosome 9"/>
</dbReference>
<dbReference type="InterPro" id="IPR043502">
    <property type="entry name" value="DNA/RNA_pol_sf"/>
</dbReference>
<keyword evidence="3" id="KW-1185">Reference proteome</keyword>
<dbReference type="Pfam" id="PF00078">
    <property type="entry name" value="RVT_1"/>
    <property type="match status" value="1"/>
</dbReference>
<evidence type="ECO:0000313" key="2">
    <source>
        <dbReference type="EMBL" id="WOH14642.1"/>
    </source>
</evidence>